<accession>A0ABT9Q6D0</accession>
<dbReference type="InterPro" id="IPR001932">
    <property type="entry name" value="PPM-type_phosphatase-like_dom"/>
</dbReference>
<evidence type="ECO:0000259" key="2">
    <source>
        <dbReference type="SMART" id="SM00065"/>
    </source>
</evidence>
<dbReference type="InterPro" id="IPR036457">
    <property type="entry name" value="PPM-type-like_dom_sf"/>
</dbReference>
<sequence length="447" mass="46946">MTKRSTAFKQPADLPPEVFDPARLAAVRATGLLDTGPDEVFDEFARLAAAVTGAQRAFVTVVDDRRSYWKSVIGAGELSIAERQNCAEDSACHVVVATDAPVIAEDAARDPRLAGIGGIVQMGVGAWAGYPIHAPGGEVLGTLCVVDSEPRAWTALHVETLAALSRAITAEIRLRDALNRSERQMVALRASAEVSAELARTLQESLLPPLLLSPPGLQAAAAYVPAESGVSVLGDFYDLFAASGSRWCALLGDVSGHGVEAAKITALARYTVRADAPHHNSPSLVLAQLNAALLAQRTSGGQFLTAICAIFRPDHDGVTGLLCTAGHPSALIRRRDGSVQEVRSNGALLGLFDDPGLSSVRFTLLAGDTLLLYTDGITEAPAPGGELFGEERLRLLLSGCERMNASAVVARIRDAVLAHGGPEPRDDVALLALRVPLPEEFDPAGTP</sequence>
<evidence type="ECO:0000313" key="5">
    <source>
        <dbReference type="Proteomes" id="UP001225356"/>
    </source>
</evidence>
<dbReference type="SUPFAM" id="SSF55781">
    <property type="entry name" value="GAF domain-like"/>
    <property type="match status" value="1"/>
</dbReference>
<evidence type="ECO:0000256" key="1">
    <source>
        <dbReference type="ARBA" id="ARBA00022801"/>
    </source>
</evidence>
<feature type="domain" description="PPM-type phosphatase" evidence="3">
    <location>
        <begin position="217"/>
        <end position="435"/>
    </location>
</feature>
<dbReference type="Gene3D" id="3.60.40.10">
    <property type="entry name" value="PPM-type phosphatase domain"/>
    <property type="match status" value="1"/>
</dbReference>
<keyword evidence="1" id="KW-0378">Hydrolase</keyword>
<name>A0ABT9Q6D0_9ACTN</name>
<dbReference type="Proteomes" id="UP001225356">
    <property type="component" value="Unassembled WGS sequence"/>
</dbReference>
<proteinExistence type="predicted"/>
<dbReference type="Pfam" id="PF01590">
    <property type="entry name" value="GAF"/>
    <property type="match status" value="1"/>
</dbReference>
<dbReference type="SUPFAM" id="SSF81606">
    <property type="entry name" value="PP2C-like"/>
    <property type="match status" value="1"/>
</dbReference>
<evidence type="ECO:0000259" key="3">
    <source>
        <dbReference type="SMART" id="SM00331"/>
    </source>
</evidence>
<dbReference type="SMART" id="SM00331">
    <property type="entry name" value="PP2C_SIG"/>
    <property type="match status" value="1"/>
</dbReference>
<keyword evidence="5" id="KW-1185">Reference proteome</keyword>
<feature type="domain" description="GAF" evidence="2">
    <location>
        <begin position="36"/>
        <end position="182"/>
    </location>
</feature>
<dbReference type="InterPro" id="IPR052016">
    <property type="entry name" value="Bact_Sigma-Reg"/>
</dbReference>
<dbReference type="Gene3D" id="3.30.450.40">
    <property type="match status" value="1"/>
</dbReference>
<dbReference type="RefSeq" id="WP_307556232.1">
    <property type="nucleotide sequence ID" value="NZ_JAUSQU010000001.1"/>
</dbReference>
<dbReference type="Pfam" id="PF07228">
    <property type="entry name" value="SpoIIE"/>
    <property type="match status" value="1"/>
</dbReference>
<dbReference type="PANTHER" id="PTHR43156:SF2">
    <property type="entry name" value="STAGE II SPORULATION PROTEIN E"/>
    <property type="match status" value="1"/>
</dbReference>
<gene>
    <name evidence="4" type="ORF">J2853_001521</name>
</gene>
<evidence type="ECO:0000313" key="4">
    <source>
        <dbReference type="EMBL" id="MDP9842310.1"/>
    </source>
</evidence>
<organism evidence="4 5">
    <name type="scientific">Streptosporangium lutulentum</name>
    <dbReference type="NCBI Taxonomy" id="1461250"/>
    <lineage>
        <taxon>Bacteria</taxon>
        <taxon>Bacillati</taxon>
        <taxon>Actinomycetota</taxon>
        <taxon>Actinomycetes</taxon>
        <taxon>Streptosporangiales</taxon>
        <taxon>Streptosporangiaceae</taxon>
        <taxon>Streptosporangium</taxon>
    </lineage>
</organism>
<dbReference type="InterPro" id="IPR029016">
    <property type="entry name" value="GAF-like_dom_sf"/>
</dbReference>
<comment type="caution">
    <text evidence="4">The sequence shown here is derived from an EMBL/GenBank/DDBJ whole genome shotgun (WGS) entry which is preliminary data.</text>
</comment>
<dbReference type="PANTHER" id="PTHR43156">
    <property type="entry name" value="STAGE II SPORULATION PROTEIN E-RELATED"/>
    <property type="match status" value="1"/>
</dbReference>
<dbReference type="SMART" id="SM00065">
    <property type="entry name" value="GAF"/>
    <property type="match status" value="1"/>
</dbReference>
<dbReference type="EMBL" id="JAUSQU010000001">
    <property type="protein sequence ID" value="MDP9842310.1"/>
    <property type="molecule type" value="Genomic_DNA"/>
</dbReference>
<dbReference type="InterPro" id="IPR003018">
    <property type="entry name" value="GAF"/>
</dbReference>
<reference evidence="4 5" key="1">
    <citation type="submission" date="2023-07" db="EMBL/GenBank/DDBJ databases">
        <title>Sequencing the genomes of 1000 actinobacteria strains.</title>
        <authorList>
            <person name="Klenk H.-P."/>
        </authorList>
    </citation>
    <scope>NUCLEOTIDE SEQUENCE [LARGE SCALE GENOMIC DNA]</scope>
    <source>
        <strain evidence="4 5">DSM 46740</strain>
    </source>
</reference>
<protein>
    <submittedName>
        <fullName evidence="4">Serine phosphatase RsbU (Regulator of sigma subunit)</fullName>
    </submittedName>
</protein>